<dbReference type="Pfam" id="PF09136">
    <property type="entry name" value="Glucodextran_B"/>
    <property type="match status" value="1"/>
</dbReference>
<feature type="non-terminal residue" evidence="2">
    <location>
        <position position="267"/>
    </location>
</feature>
<dbReference type="Gene3D" id="2.60.40.10">
    <property type="entry name" value="Immunoglobulins"/>
    <property type="match status" value="1"/>
</dbReference>
<accession>A0A9E5DCI6</accession>
<comment type="caution">
    <text evidence="2">The sequence shown here is derived from an EMBL/GenBank/DDBJ whole genome shotgun (WGS) entry which is preliminary data.</text>
</comment>
<dbReference type="InterPro" id="IPR035986">
    <property type="entry name" value="PKD_dom_sf"/>
</dbReference>
<gene>
    <name evidence="2" type="ORF">KDK67_14135</name>
</gene>
<feature type="compositionally biased region" description="Gly residues" evidence="1">
    <location>
        <begin position="176"/>
        <end position="186"/>
    </location>
</feature>
<dbReference type="AlphaFoldDB" id="A0A9E5DCI6"/>
<proteinExistence type="predicted"/>
<keyword evidence="3" id="KW-1185">Reference proteome</keyword>
<name>A0A9E5DCI6_9EURY</name>
<dbReference type="Proteomes" id="UP001056766">
    <property type="component" value="Unassembled WGS sequence"/>
</dbReference>
<dbReference type="SUPFAM" id="SSF49299">
    <property type="entry name" value="PKD domain"/>
    <property type="match status" value="1"/>
</dbReference>
<sequence length="267" mass="27629">IDSISPDPESETATFIGSGTDTYGTIVGYNWTSSIDGQLSTSAYFSTSDISIGTHTIYFSVQDDEGAWSDTVSRTLEVVDNLMPVISITSPADGSSTPASSIAVSGLVNGTGSLPVVAVNNIVAETTILDFNGTFTATVPLAMGTNAIYANVTDAAGNTNTIYVNVTRTSPPSSSGGSGGGSGGTSNSGSNGISSPAFDEADDFSSWSSDSSWEINGQNYSGFYYDIHADAYGESLTIYENGTNGTRTLNTSLSQNSLVYRSVLFNV</sequence>
<feature type="region of interest" description="Disordered" evidence="1">
    <location>
        <begin position="166"/>
        <end position="195"/>
    </location>
</feature>
<evidence type="ECO:0000256" key="1">
    <source>
        <dbReference type="SAM" id="MobiDB-lite"/>
    </source>
</evidence>
<organism evidence="2 3">
    <name type="scientific">Methanococcoides seepicolus</name>
    <dbReference type="NCBI Taxonomy" id="2828780"/>
    <lineage>
        <taxon>Archaea</taxon>
        <taxon>Methanobacteriati</taxon>
        <taxon>Methanobacteriota</taxon>
        <taxon>Stenosarchaea group</taxon>
        <taxon>Methanomicrobia</taxon>
        <taxon>Methanosarcinales</taxon>
        <taxon>Methanosarcinaceae</taxon>
        <taxon>Methanococcoides</taxon>
    </lineage>
</organism>
<reference evidence="2" key="1">
    <citation type="journal article" date="2021" name="mSystems">
        <title>Bacteria and Archaea Synergistically Convert Glycine Betaine to Biogenic Methane in the Formosa Cold Seep of the South China Sea.</title>
        <authorList>
            <person name="Li L."/>
            <person name="Zhang W."/>
            <person name="Zhang S."/>
            <person name="Song L."/>
            <person name="Sun Q."/>
            <person name="Zhang H."/>
            <person name="Xiang H."/>
            <person name="Dong X."/>
        </authorList>
    </citation>
    <scope>NUCLEOTIDE SEQUENCE</scope>
    <source>
        <strain evidence="2">LLY</strain>
    </source>
</reference>
<feature type="non-terminal residue" evidence="2">
    <location>
        <position position="1"/>
    </location>
</feature>
<evidence type="ECO:0000313" key="2">
    <source>
        <dbReference type="EMBL" id="MCM1988091.1"/>
    </source>
</evidence>
<dbReference type="RefSeq" id="WP_250869486.1">
    <property type="nucleotide sequence ID" value="NZ_JAGSOI010000148.1"/>
</dbReference>
<dbReference type="InterPro" id="IPR013783">
    <property type="entry name" value="Ig-like_fold"/>
</dbReference>
<reference evidence="2" key="2">
    <citation type="submission" date="2021-04" db="EMBL/GenBank/DDBJ databases">
        <authorList>
            <person name="Dong X."/>
        </authorList>
    </citation>
    <scope>NUCLEOTIDE SEQUENCE</scope>
    <source>
        <strain evidence="2">LLY</strain>
    </source>
</reference>
<dbReference type="Gene3D" id="2.60.40.4190">
    <property type="match status" value="1"/>
</dbReference>
<protein>
    <submittedName>
        <fullName evidence="2">Uncharacterized protein</fullName>
    </submittedName>
</protein>
<dbReference type="EMBL" id="JAGSOI010000148">
    <property type="protein sequence ID" value="MCM1988091.1"/>
    <property type="molecule type" value="Genomic_DNA"/>
</dbReference>
<evidence type="ECO:0000313" key="3">
    <source>
        <dbReference type="Proteomes" id="UP001056766"/>
    </source>
</evidence>